<dbReference type="OrthoDB" id="423313at2759"/>
<sequence length="514" mass="57434">MTMTTSSEDDSKSPRSLDSLLRPGQLSNPIQSKRMFSLTRICSGARLGRLCATLVVFGITLMGTLYISFTIQDSPSSTGISVRPGTHLQNALGNNSEFLINHTATSRFQDNLSKLPEHKFITAWPSSGWTNDVISAIYLIYIASLTDRIPIIPPFTPSHVGSISEVGPLEFGDVFDVSRLANELGMHILQWREVKNSALDTHLAKGSIQSEVEKIGCWSTWALSSFSNGQPRYSDVPGLYNLDISYTPVPDSFTLSGGSKKGQYYLSLWSLASLAYRATREWAYGVQSSRTLPLTSGTGERIAPGEKLLCFDLLYYIGLANEEEWWKDYAPYWPKIGVHLHWTSQLLELAQGYLRRHFKVKDGEPIPPFISVHVRRADFAGWCPSNMSREACFATPDDYAKRVREVQASLRLQSTPIDVRSVLVTSDERDPGWWEEMAELGPEWGWVDHKAEGTVEKYGKWYPVVLDAVFQSLGTGFVGTDRSTMSLLSQRRVESWNNGITSLVKWGSPNADAH</sequence>
<comment type="caution">
    <text evidence="3">The sequence shown here is derived from an EMBL/GenBank/DDBJ whole genome shotgun (WGS) entry which is preliminary data.</text>
</comment>
<evidence type="ECO:0000313" key="3">
    <source>
        <dbReference type="EMBL" id="KAF8710411.1"/>
    </source>
</evidence>
<accession>A0A8H7HYH8</accession>
<dbReference type="EMBL" id="JACYCD010000047">
    <property type="protein sequence ID" value="KAF8710411.1"/>
    <property type="molecule type" value="Genomic_DNA"/>
</dbReference>
<keyword evidence="3" id="KW-0328">Glycosyltransferase</keyword>
<name>A0A8H7HYH8_9AGAM</name>
<dbReference type="Proteomes" id="UP000602905">
    <property type="component" value="Unassembled WGS sequence"/>
</dbReference>
<keyword evidence="2" id="KW-1133">Transmembrane helix</keyword>
<dbReference type="CDD" id="cd11296">
    <property type="entry name" value="O-FucT_like"/>
    <property type="match status" value="1"/>
</dbReference>
<dbReference type="AlphaFoldDB" id="A0A8H7HYH8"/>
<evidence type="ECO:0000256" key="2">
    <source>
        <dbReference type="SAM" id="Phobius"/>
    </source>
</evidence>
<reference evidence="3" key="1">
    <citation type="submission" date="2020-09" db="EMBL/GenBank/DDBJ databases">
        <title>Comparative genome analyses of four rice-infecting Rhizoctonia solani isolates reveal extensive enrichment of homogalacturonan modification genes.</title>
        <authorList>
            <person name="Lee D.-Y."/>
            <person name="Jeon J."/>
            <person name="Kim K.-T."/>
            <person name="Cheong K."/>
            <person name="Song H."/>
            <person name="Choi G."/>
            <person name="Ko J."/>
            <person name="Opiyo S.O."/>
            <person name="Zuo S."/>
            <person name="Madhav S."/>
            <person name="Lee Y.-H."/>
            <person name="Wang G.-L."/>
        </authorList>
    </citation>
    <scope>NUCLEOTIDE SEQUENCE</scope>
    <source>
        <strain evidence="3">AG1-IA WGL</strain>
    </source>
</reference>
<dbReference type="GO" id="GO:0016757">
    <property type="term" value="F:glycosyltransferase activity"/>
    <property type="evidence" value="ECO:0007669"/>
    <property type="project" value="UniProtKB-KW"/>
</dbReference>
<protein>
    <submittedName>
        <fullName evidence="3">GDP-fucose protein O-fucosyltransferase</fullName>
    </submittedName>
</protein>
<dbReference type="Gene3D" id="3.40.50.11350">
    <property type="match status" value="1"/>
</dbReference>
<feature type="transmembrane region" description="Helical" evidence="2">
    <location>
        <begin position="50"/>
        <end position="69"/>
    </location>
</feature>
<keyword evidence="3" id="KW-0808">Transferase</keyword>
<evidence type="ECO:0000313" key="4">
    <source>
        <dbReference type="Proteomes" id="UP000602905"/>
    </source>
</evidence>
<keyword evidence="2" id="KW-0472">Membrane</keyword>
<organism evidence="3 4">
    <name type="scientific">Rhizoctonia solani</name>
    <dbReference type="NCBI Taxonomy" id="456999"/>
    <lineage>
        <taxon>Eukaryota</taxon>
        <taxon>Fungi</taxon>
        <taxon>Dikarya</taxon>
        <taxon>Basidiomycota</taxon>
        <taxon>Agaricomycotina</taxon>
        <taxon>Agaricomycetes</taxon>
        <taxon>Cantharellales</taxon>
        <taxon>Ceratobasidiaceae</taxon>
        <taxon>Rhizoctonia</taxon>
    </lineage>
</organism>
<gene>
    <name evidence="3" type="ORF">RHS03_02264</name>
</gene>
<evidence type="ECO:0000256" key="1">
    <source>
        <dbReference type="SAM" id="MobiDB-lite"/>
    </source>
</evidence>
<feature type="region of interest" description="Disordered" evidence="1">
    <location>
        <begin position="1"/>
        <end position="26"/>
    </location>
</feature>
<keyword evidence="2" id="KW-0812">Transmembrane</keyword>
<proteinExistence type="predicted"/>
<feature type="non-terminal residue" evidence="3">
    <location>
        <position position="1"/>
    </location>
</feature>